<reference evidence="2 3" key="1">
    <citation type="journal article" date="2019" name="Gut">
        <title>Antibiotics-induced monodominance of a novel gut bacterial order.</title>
        <authorList>
            <person name="Hildebrand F."/>
            <person name="Moitinho-Silva L."/>
            <person name="Blasche S."/>
            <person name="Jahn M.T."/>
            <person name="Gossmann T.I."/>
            <person name="Heuerta-Cepas J."/>
            <person name="Hercog R."/>
            <person name="Luetge M."/>
            <person name="Bahram M."/>
            <person name="Pryszlak A."/>
            <person name="Alves R.J."/>
            <person name="Waszak S.M."/>
            <person name="Zhu A."/>
            <person name="Ye L."/>
            <person name="Costea P.I."/>
            <person name="Aalvink S."/>
            <person name="Belzer C."/>
            <person name="Forslund S.K."/>
            <person name="Sunagawa S."/>
            <person name="Hentschel U."/>
            <person name="Merten C."/>
            <person name="Patil K.R."/>
            <person name="Benes V."/>
            <person name="Bork P."/>
        </authorList>
    </citation>
    <scope>NUCLEOTIDE SEQUENCE [LARGE SCALE GENOMIC DNA]</scope>
    <source>
        <strain evidence="2 3">HDS1380</strain>
    </source>
</reference>
<keyword evidence="3" id="KW-1185">Reference proteome</keyword>
<evidence type="ECO:0000256" key="1">
    <source>
        <dbReference type="ARBA" id="ARBA00005007"/>
    </source>
</evidence>
<dbReference type="PANTHER" id="PTHR32502:SF2">
    <property type="entry name" value="D-TAGATOSE-1,6-BISPHOSPHATE ALDOLASE SUBUNIT KBAZ"/>
    <property type="match status" value="1"/>
</dbReference>
<keyword evidence="2" id="KW-0418">Kinase</keyword>
<evidence type="ECO:0000313" key="2">
    <source>
        <dbReference type="EMBL" id="RXZ62040.1"/>
    </source>
</evidence>
<comment type="caution">
    <text evidence="2">The sequence shown here is derived from an EMBL/GenBank/DDBJ whole genome shotgun (WGS) entry which is preliminary data.</text>
</comment>
<dbReference type="InterPro" id="IPR050303">
    <property type="entry name" value="GatZ_KbaZ_carbometab"/>
</dbReference>
<gene>
    <name evidence="2" type="ORF">ESZ91_06520</name>
</gene>
<keyword evidence="2" id="KW-0808">Transferase</keyword>
<organism evidence="2 3">
    <name type="scientific">Candidatus Borkfalkia ceftriaxoniphila</name>
    <dbReference type="NCBI Taxonomy" id="2508949"/>
    <lineage>
        <taxon>Bacteria</taxon>
        <taxon>Bacillati</taxon>
        <taxon>Bacillota</taxon>
        <taxon>Clostridia</taxon>
        <taxon>Christensenellales</taxon>
        <taxon>Christensenellaceae</taxon>
        <taxon>Candidatus Borkfalkia</taxon>
    </lineage>
</organism>
<dbReference type="Proteomes" id="UP000291269">
    <property type="component" value="Unassembled WGS sequence"/>
</dbReference>
<sequence>MKNDMTITQMMRASEKLKKQGQRFTHLGIGPMSENLLRAALELSKEKDFPLILIASRNQVDGDEFGGGYVCGFDQKRFVAKTNEIAEEIGYDNLCYFCRDHGGPWQRDKERAGRLPVNEAMKIAKRSYIEDIESGFHLLHIDPTKDPFCGKVVPLDLVLHRTLELIETVEAKRKELGIEGVAYEVGTEETMGGLISAEAFEGFIRELKAKLSERNLPMPLFVVGQTGTLTRLTSNVGSYDRATAGALGRIVEKYGTGLKEHNGDYLSNEILLEHPIIGVTAMNVAPEFGLVETEALLELCATEEKFTEEKKRSNVKAIVSKYAIGGERWRKWMVGGKREASVKEIAANAEDVALITKMCGHYTLNEPEVKEALSKLYGNLSALGLNGHTYVVKKIKDSIDRYVYCFNLYGLTTKLRNVL</sequence>
<dbReference type="GO" id="GO:0005886">
    <property type="term" value="C:plasma membrane"/>
    <property type="evidence" value="ECO:0007669"/>
    <property type="project" value="TreeGrafter"/>
</dbReference>
<dbReference type="EMBL" id="SDOZ01000002">
    <property type="protein sequence ID" value="RXZ62040.1"/>
    <property type="molecule type" value="Genomic_DNA"/>
</dbReference>
<comment type="pathway">
    <text evidence="1">Carbohydrate metabolism.</text>
</comment>
<dbReference type="RefSeq" id="WP_129225338.1">
    <property type="nucleotide sequence ID" value="NZ_SDOZ01000002.1"/>
</dbReference>
<accession>A0A4Q2KDQ4</accession>
<dbReference type="InterPro" id="IPR013785">
    <property type="entry name" value="Aldolase_TIM"/>
</dbReference>
<dbReference type="SUPFAM" id="SSF51569">
    <property type="entry name" value="Aldolase"/>
    <property type="match status" value="1"/>
</dbReference>
<dbReference type="GO" id="GO:0005975">
    <property type="term" value="P:carbohydrate metabolic process"/>
    <property type="evidence" value="ECO:0007669"/>
    <property type="project" value="InterPro"/>
</dbReference>
<dbReference type="AlphaFoldDB" id="A0A4Q2KDQ4"/>
<dbReference type="GO" id="GO:0016301">
    <property type="term" value="F:kinase activity"/>
    <property type="evidence" value="ECO:0007669"/>
    <property type="project" value="UniProtKB-KW"/>
</dbReference>
<dbReference type="InterPro" id="IPR012062">
    <property type="entry name" value="GatZ/KbaZ-like"/>
</dbReference>
<dbReference type="GO" id="GO:0009401">
    <property type="term" value="P:phosphoenolpyruvate-dependent sugar phosphotransferase system"/>
    <property type="evidence" value="ECO:0007669"/>
    <property type="project" value="TreeGrafter"/>
</dbReference>
<evidence type="ECO:0000313" key="3">
    <source>
        <dbReference type="Proteomes" id="UP000291269"/>
    </source>
</evidence>
<name>A0A4Q2KDQ4_9FIRM</name>
<protein>
    <submittedName>
        <fullName evidence="2">Sugar-phosphate kinase</fullName>
    </submittedName>
</protein>
<dbReference type="Pfam" id="PF08013">
    <property type="entry name" value="GatZ_KbaZ-like"/>
    <property type="match status" value="1"/>
</dbReference>
<proteinExistence type="predicted"/>
<dbReference type="Gene3D" id="3.20.20.70">
    <property type="entry name" value="Aldolase class I"/>
    <property type="match status" value="1"/>
</dbReference>
<dbReference type="PANTHER" id="PTHR32502">
    <property type="entry name" value="N-ACETYLGALACTOSAMINE PERMEASE II COMPONENT-RELATED"/>
    <property type="match status" value="1"/>
</dbReference>
<dbReference type="OrthoDB" id="2642644at2"/>